<protein>
    <recommendedName>
        <fullName evidence="1">Sodium channel modifier 1 zinc-finger domain-containing protein</fullName>
    </recommendedName>
</protein>
<feature type="domain" description="Sodium channel modifier 1 zinc-finger" evidence="1">
    <location>
        <begin position="85"/>
        <end position="111"/>
    </location>
</feature>
<reference evidence="2" key="1">
    <citation type="journal article" date="2021" name="bioRxiv">
        <title>Whole Genome Assembly and Annotation of Northern Wild Rice, Zizania palustris L., Supports a Whole Genome Duplication in the Zizania Genus.</title>
        <authorList>
            <person name="Haas M."/>
            <person name="Kono T."/>
            <person name="Macchietto M."/>
            <person name="Millas R."/>
            <person name="McGilp L."/>
            <person name="Shao M."/>
            <person name="Duquette J."/>
            <person name="Hirsch C.N."/>
            <person name="Kimball J."/>
        </authorList>
    </citation>
    <scope>NUCLEOTIDE SEQUENCE</scope>
    <source>
        <tissue evidence="2">Fresh leaf tissue</tissue>
    </source>
</reference>
<gene>
    <name evidence="2" type="ORF">GUJ93_ZPchr0008g12773</name>
</gene>
<dbReference type="Proteomes" id="UP000729402">
    <property type="component" value="Unassembled WGS sequence"/>
</dbReference>
<comment type="caution">
    <text evidence="2">The sequence shown here is derived from an EMBL/GenBank/DDBJ whole genome shotgun (WGS) entry which is preliminary data.</text>
</comment>
<reference evidence="2" key="2">
    <citation type="submission" date="2021-02" db="EMBL/GenBank/DDBJ databases">
        <authorList>
            <person name="Kimball J.A."/>
            <person name="Haas M.W."/>
            <person name="Macchietto M."/>
            <person name="Kono T."/>
            <person name="Duquette J."/>
            <person name="Shao M."/>
        </authorList>
    </citation>
    <scope>NUCLEOTIDE SEQUENCE</scope>
    <source>
        <tissue evidence="2">Fresh leaf tissue</tissue>
    </source>
</reference>
<sequence>MASAAQIDRWSCKRSAIWSERIYPAPGGGGGDGDQNAVMSVFGGDGWAREAQQRKRRLDDLMLPASSSPSASDSFKRFSNGKLACLVCPHRPVLDSPLMLSMHNRGSRHIAAASMLREKELSKQQEINKRLAVSSEASFSNAGNQHLGVRSSDTKEKPLIEQTRRAILESQSSRFSIYSANKKSNDLKRSSSASPCDSQVASSSASMEKWSGYTGLVESEKGEPFVGGKSAIKVLVEGQAGLQKRQEQELRFTASGWKRDCHGRWYRDENVSSILFYVFIGRQKQYICC</sequence>
<name>A0A8J5V1W6_ZIZPA</name>
<dbReference type="InterPro" id="IPR031622">
    <property type="entry name" value="Znf-SCNM1"/>
</dbReference>
<dbReference type="Pfam" id="PF15803">
    <property type="entry name" value="zf-SCNM1"/>
    <property type="match status" value="1"/>
</dbReference>
<organism evidence="2 3">
    <name type="scientific">Zizania palustris</name>
    <name type="common">Northern wild rice</name>
    <dbReference type="NCBI Taxonomy" id="103762"/>
    <lineage>
        <taxon>Eukaryota</taxon>
        <taxon>Viridiplantae</taxon>
        <taxon>Streptophyta</taxon>
        <taxon>Embryophyta</taxon>
        <taxon>Tracheophyta</taxon>
        <taxon>Spermatophyta</taxon>
        <taxon>Magnoliopsida</taxon>
        <taxon>Liliopsida</taxon>
        <taxon>Poales</taxon>
        <taxon>Poaceae</taxon>
        <taxon>BOP clade</taxon>
        <taxon>Oryzoideae</taxon>
        <taxon>Oryzeae</taxon>
        <taxon>Zizaniinae</taxon>
        <taxon>Zizania</taxon>
    </lineage>
</organism>
<dbReference type="GO" id="GO:0005634">
    <property type="term" value="C:nucleus"/>
    <property type="evidence" value="ECO:0007669"/>
    <property type="project" value="TreeGrafter"/>
</dbReference>
<dbReference type="EMBL" id="JAAALK010000290">
    <property type="protein sequence ID" value="KAG8047445.1"/>
    <property type="molecule type" value="Genomic_DNA"/>
</dbReference>
<dbReference type="GO" id="GO:0008380">
    <property type="term" value="P:RNA splicing"/>
    <property type="evidence" value="ECO:0007669"/>
    <property type="project" value="InterPro"/>
</dbReference>
<dbReference type="InterPro" id="IPR033570">
    <property type="entry name" value="SCNM1"/>
</dbReference>
<evidence type="ECO:0000259" key="1">
    <source>
        <dbReference type="Pfam" id="PF15803"/>
    </source>
</evidence>
<dbReference type="PANTHER" id="PTHR32297">
    <property type="entry name" value="SODIUM CHANNEL MODIFIER 1"/>
    <property type="match status" value="1"/>
</dbReference>
<dbReference type="AlphaFoldDB" id="A0A8J5V1W6"/>
<evidence type="ECO:0000313" key="2">
    <source>
        <dbReference type="EMBL" id="KAG8047445.1"/>
    </source>
</evidence>
<evidence type="ECO:0000313" key="3">
    <source>
        <dbReference type="Proteomes" id="UP000729402"/>
    </source>
</evidence>
<accession>A0A8J5V1W6</accession>
<proteinExistence type="predicted"/>
<dbReference type="OrthoDB" id="1924550at2759"/>
<keyword evidence="3" id="KW-1185">Reference proteome</keyword>
<dbReference type="PANTHER" id="PTHR32297:SF1">
    <property type="entry name" value="SODIUM CHANNEL MODIFIER 1"/>
    <property type="match status" value="1"/>
</dbReference>